<keyword evidence="3" id="KW-0997">Cell inner membrane</keyword>
<protein>
    <recommendedName>
        <fullName evidence="12">Lipid A biosynthesis lauroyl acyltransferase</fullName>
    </recommendedName>
</protein>
<dbReference type="AlphaFoldDB" id="A0A2K9LKQ9"/>
<dbReference type="KEGG" id="kak:Kalk_10115"/>
<reference evidence="11" key="1">
    <citation type="submission" date="2017-08" db="EMBL/GenBank/DDBJ databases">
        <title>Direct submision.</title>
        <authorList>
            <person name="Kim S.-J."/>
            <person name="Rhee S.-K."/>
        </authorList>
    </citation>
    <scope>NUCLEOTIDE SEQUENCE [LARGE SCALE GENOMIC DNA]</scope>
    <source>
        <strain evidence="11">GI5</strain>
    </source>
</reference>
<evidence type="ECO:0000313" key="10">
    <source>
        <dbReference type="EMBL" id="AUM12751.1"/>
    </source>
</evidence>
<dbReference type="Pfam" id="PF03279">
    <property type="entry name" value="Lip_A_acyltrans"/>
    <property type="match status" value="1"/>
</dbReference>
<evidence type="ECO:0000256" key="8">
    <source>
        <dbReference type="ARBA" id="ARBA00023136"/>
    </source>
</evidence>
<dbReference type="CDD" id="cd07984">
    <property type="entry name" value="LPLAT_LABLAT-like"/>
    <property type="match status" value="1"/>
</dbReference>
<keyword evidence="7" id="KW-1133">Transmembrane helix</keyword>
<gene>
    <name evidence="10" type="ORF">Kalk_10115</name>
</gene>
<evidence type="ECO:0000256" key="6">
    <source>
        <dbReference type="ARBA" id="ARBA00022985"/>
    </source>
</evidence>
<keyword evidence="4" id="KW-0808">Transferase</keyword>
<dbReference type="InterPro" id="IPR004960">
    <property type="entry name" value="LipA_acyltrans"/>
</dbReference>
<dbReference type="RefSeq" id="WP_101894134.1">
    <property type="nucleotide sequence ID" value="NZ_CP022684.1"/>
</dbReference>
<keyword evidence="8" id="KW-0472">Membrane</keyword>
<comment type="subcellular location">
    <subcellularLocation>
        <location evidence="1">Cell inner membrane</location>
    </subcellularLocation>
</comment>
<accession>A0A2K9LKQ9</accession>
<evidence type="ECO:0000256" key="4">
    <source>
        <dbReference type="ARBA" id="ARBA00022679"/>
    </source>
</evidence>
<evidence type="ECO:0000256" key="9">
    <source>
        <dbReference type="ARBA" id="ARBA00023315"/>
    </source>
</evidence>
<evidence type="ECO:0000256" key="5">
    <source>
        <dbReference type="ARBA" id="ARBA00022692"/>
    </source>
</evidence>
<dbReference type="PANTHER" id="PTHR30606">
    <property type="entry name" value="LIPID A BIOSYNTHESIS LAUROYL ACYLTRANSFERASE"/>
    <property type="match status" value="1"/>
</dbReference>
<dbReference type="EMBL" id="CP022684">
    <property type="protein sequence ID" value="AUM12751.1"/>
    <property type="molecule type" value="Genomic_DNA"/>
</dbReference>
<evidence type="ECO:0000256" key="3">
    <source>
        <dbReference type="ARBA" id="ARBA00022519"/>
    </source>
</evidence>
<evidence type="ECO:0000313" key="11">
    <source>
        <dbReference type="Proteomes" id="UP000235116"/>
    </source>
</evidence>
<dbReference type="GO" id="GO:0005886">
    <property type="term" value="C:plasma membrane"/>
    <property type="evidence" value="ECO:0007669"/>
    <property type="project" value="UniProtKB-SubCell"/>
</dbReference>
<dbReference type="GO" id="GO:0016746">
    <property type="term" value="F:acyltransferase activity"/>
    <property type="evidence" value="ECO:0007669"/>
    <property type="project" value="UniProtKB-KW"/>
</dbReference>
<evidence type="ECO:0000256" key="1">
    <source>
        <dbReference type="ARBA" id="ARBA00004533"/>
    </source>
</evidence>
<keyword evidence="11" id="KW-1185">Reference proteome</keyword>
<keyword evidence="9" id="KW-0012">Acyltransferase</keyword>
<dbReference type="PIRSF" id="PIRSF026649">
    <property type="entry name" value="MsbB"/>
    <property type="match status" value="1"/>
</dbReference>
<evidence type="ECO:0008006" key="12">
    <source>
        <dbReference type="Google" id="ProtNLM"/>
    </source>
</evidence>
<organism evidence="10 11">
    <name type="scientific">Ketobacter alkanivorans</name>
    <dbReference type="NCBI Taxonomy" id="1917421"/>
    <lineage>
        <taxon>Bacteria</taxon>
        <taxon>Pseudomonadati</taxon>
        <taxon>Pseudomonadota</taxon>
        <taxon>Gammaproteobacteria</taxon>
        <taxon>Pseudomonadales</taxon>
        <taxon>Ketobacteraceae</taxon>
        <taxon>Ketobacter</taxon>
    </lineage>
</organism>
<name>A0A2K9LKQ9_9GAMM</name>
<keyword evidence="6" id="KW-0448">Lipopolysaccharide biosynthesis</keyword>
<sequence length="300" mass="34219">MSAYKIESRHYHPRFWPVWLLLGLGWCVAQLPFKLQLSLGRGLGRLIKNISRSRRHVTRRNLEVCFPELSAAEHKRLLDEAFDELGTGFIEIGLAYWGKASKVDPLCHLSGMEHIEQAAADGKGVLLIAAHMTSLELCLRMFSERHPTAAMYKPAHNDLFEQYSALKRSRYTIPVPNRNIRPFLSHMRKGGVAFYLPDQHYGDRFSVFAPFFGVQTSTIAKTPELVKISGAAVIPVLFGRQQDGYHIEVQPPLTYPTGDAVTDATLLNQCVENNIRRYPAQYLWQHRRFKSRPEGEPSIY</sequence>
<dbReference type="GO" id="GO:0009103">
    <property type="term" value="P:lipopolysaccharide biosynthetic process"/>
    <property type="evidence" value="ECO:0007669"/>
    <property type="project" value="UniProtKB-KW"/>
</dbReference>
<dbReference type="GO" id="GO:0009245">
    <property type="term" value="P:lipid A biosynthetic process"/>
    <property type="evidence" value="ECO:0007669"/>
    <property type="project" value="InterPro"/>
</dbReference>
<dbReference type="NCBIfam" id="TIGR02207">
    <property type="entry name" value="lipid_A_htrB"/>
    <property type="match status" value="1"/>
</dbReference>
<proteinExistence type="predicted"/>
<dbReference type="Proteomes" id="UP000235116">
    <property type="component" value="Chromosome"/>
</dbReference>
<evidence type="ECO:0000256" key="7">
    <source>
        <dbReference type="ARBA" id="ARBA00022989"/>
    </source>
</evidence>
<keyword evidence="5" id="KW-0812">Transmembrane</keyword>
<keyword evidence="2" id="KW-1003">Cell membrane</keyword>
<dbReference type="PANTHER" id="PTHR30606:SF9">
    <property type="entry name" value="LIPID A BIOSYNTHESIS LAUROYLTRANSFERASE"/>
    <property type="match status" value="1"/>
</dbReference>
<evidence type="ECO:0000256" key="2">
    <source>
        <dbReference type="ARBA" id="ARBA00022475"/>
    </source>
</evidence>
<dbReference type="OrthoDB" id="9803456at2"/>
<dbReference type="InterPro" id="IPR011920">
    <property type="entry name" value="Lipid_A_LpxL_LpxP"/>
</dbReference>